<dbReference type="PROSITE" id="PS51354">
    <property type="entry name" value="GLUTAREDOXIN_2"/>
    <property type="match status" value="1"/>
</dbReference>
<accession>A0A7S5RIL5</accession>
<feature type="domain" description="Glutaredoxin" evidence="1">
    <location>
        <begin position="7"/>
        <end position="63"/>
    </location>
</feature>
<protein>
    <submittedName>
        <fullName evidence="2">Glutaredoxin protein</fullName>
    </submittedName>
</protein>
<dbReference type="Proteomes" id="UP000615696">
    <property type="component" value="Segment"/>
</dbReference>
<evidence type="ECO:0000259" key="1">
    <source>
        <dbReference type="Pfam" id="PF00462"/>
    </source>
</evidence>
<evidence type="ECO:0000313" key="2">
    <source>
        <dbReference type="EMBL" id="QIG73549.1"/>
    </source>
</evidence>
<dbReference type="EMBL" id="MN988532">
    <property type="protein sequence ID" value="QIG73549.1"/>
    <property type="molecule type" value="Genomic_DNA"/>
</dbReference>
<sequence length="96" mass="10953">MLQSADITVYGMENCRWCEKAKVTLDAAGKSYYYIEIADSAKSSFMDGFQAVYPQSDRTFPRITKVDTQPANHRDNPVRLIGGFDQLIEELLNERI</sequence>
<reference evidence="2 3" key="1">
    <citation type="submission" date="2020-01" db="EMBL/GenBank/DDBJ databases">
        <title>Patterns of diversity and host range of bacteriophage communities associated with bean-nodulatin bacteria.</title>
        <authorList>
            <person name="Vann Cauwenberghe J."/>
            <person name="Santamaria R.I."/>
            <person name="Bustos P."/>
            <person name="Juarez S."/>
            <person name="Gonzalez V."/>
        </authorList>
    </citation>
    <scope>NUCLEOTIDE SEQUENCE [LARGE SCALE GENOMIC DNA]</scope>
    <source>
        <strain evidence="3">RHph</strain>
    </source>
</reference>
<proteinExistence type="predicted"/>
<dbReference type="Pfam" id="PF00462">
    <property type="entry name" value="Glutaredoxin"/>
    <property type="match status" value="1"/>
</dbReference>
<dbReference type="InterPro" id="IPR002109">
    <property type="entry name" value="Glutaredoxin"/>
</dbReference>
<name>A0A7S5RIL5_9CAUD</name>
<gene>
    <name evidence="2" type="ORF">EVC04_112</name>
</gene>
<dbReference type="SUPFAM" id="SSF52833">
    <property type="entry name" value="Thioredoxin-like"/>
    <property type="match status" value="1"/>
</dbReference>
<evidence type="ECO:0000313" key="3">
    <source>
        <dbReference type="Proteomes" id="UP000615696"/>
    </source>
</evidence>
<dbReference type="Gene3D" id="3.40.30.10">
    <property type="entry name" value="Glutaredoxin"/>
    <property type="match status" value="1"/>
</dbReference>
<organism evidence="2 3">
    <name type="scientific">Rhizobium phage RHph_I1_9</name>
    <dbReference type="NCBI Taxonomy" id="2509729"/>
    <lineage>
        <taxon>Viruses</taxon>
        <taxon>Duplodnaviria</taxon>
        <taxon>Heunggongvirae</taxon>
        <taxon>Uroviricota</taxon>
        <taxon>Caudoviricetes</taxon>
        <taxon>Pootjesviridae</taxon>
        <taxon>Staniewskivirinae</taxon>
        <taxon>Trinifflemingvirus</taxon>
        <taxon>Trinifflemingvirus I19</taxon>
    </lineage>
</organism>
<dbReference type="InterPro" id="IPR036249">
    <property type="entry name" value="Thioredoxin-like_sf"/>
</dbReference>
<keyword evidence="3" id="KW-1185">Reference proteome</keyword>